<sequence>MCKKLDYRTQNNKLWNFAKRVDELKPSNGDTNAIIDNNGHVSMDGREEVDALAQHYAKESTGMSIDLKNY</sequence>
<accession>A0AAV4Q7F7</accession>
<keyword evidence="2" id="KW-1185">Reference proteome</keyword>
<gene>
    <name evidence="1" type="ORF">CEXT_139211</name>
</gene>
<protein>
    <submittedName>
        <fullName evidence="1">Uncharacterized protein</fullName>
    </submittedName>
</protein>
<reference evidence="1 2" key="1">
    <citation type="submission" date="2021-06" db="EMBL/GenBank/DDBJ databases">
        <title>Caerostris extrusa draft genome.</title>
        <authorList>
            <person name="Kono N."/>
            <person name="Arakawa K."/>
        </authorList>
    </citation>
    <scope>NUCLEOTIDE SEQUENCE [LARGE SCALE GENOMIC DNA]</scope>
</reference>
<name>A0AAV4Q7F7_CAEEX</name>
<evidence type="ECO:0000313" key="2">
    <source>
        <dbReference type="Proteomes" id="UP001054945"/>
    </source>
</evidence>
<comment type="caution">
    <text evidence="1">The sequence shown here is derived from an EMBL/GenBank/DDBJ whole genome shotgun (WGS) entry which is preliminary data.</text>
</comment>
<organism evidence="1 2">
    <name type="scientific">Caerostris extrusa</name>
    <name type="common">Bark spider</name>
    <name type="synonym">Caerostris bankana</name>
    <dbReference type="NCBI Taxonomy" id="172846"/>
    <lineage>
        <taxon>Eukaryota</taxon>
        <taxon>Metazoa</taxon>
        <taxon>Ecdysozoa</taxon>
        <taxon>Arthropoda</taxon>
        <taxon>Chelicerata</taxon>
        <taxon>Arachnida</taxon>
        <taxon>Araneae</taxon>
        <taxon>Araneomorphae</taxon>
        <taxon>Entelegynae</taxon>
        <taxon>Araneoidea</taxon>
        <taxon>Araneidae</taxon>
        <taxon>Caerostris</taxon>
    </lineage>
</organism>
<dbReference type="EMBL" id="BPLR01005698">
    <property type="protein sequence ID" value="GIY04326.1"/>
    <property type="molecule type" value="Genomic_DNA"/>
</dbReference>
<dbReference type="AlphaFoldDB" id="A0AAV4Q7F7"/>
<dbReference type="Proteomes" id="UP001054945">
    <property type="component" value="Unassembled WGS sequence"/>
</dbReference>
<proteinExistence type="predicted"/>
<evidence type="ECO:0000313" key="1">
    <source>
        <dbReference type="EMBL" id="GIY04326.1"/>
    </source>
</evidence>